<dbReference type="AlphaFoldDB" id="A0A8J3RH92"/>
<dbReference type="PROSITE" id="PS50943">
    <property type="entry name" value="HTH_CROC1"/>
    <property type="match status" value="1"/>
</dbReference>
<dbReference type="RefSeq" id="WP_203889417.1">
    <property type="nucleotide sequence ID" value="NZ_BOOH01000011.1"/>
</dbReference>
<dbReference type="InterPro" id="IPR001387">
    <property type="entry name" value="Cro/C1-type_HTH"/>
</dbReference>
<reference evidence="2 3" key="1">
    <citation type="submission" date="2021-01" db="EMBL/GenBank/DDBJ databases">
        <title>Whole genome shotgun sequence of Planobispora longispora NBRC 13918.</title>
        <authorList>
            <person name="Komaki H."/>
            <person name="Tamura T."/>
        </authorList>
    </citation>
    <scope>NUCLEOTIDE SEQUENCE [LARGE SCALE GENOMIC DNA]</scope>
    <source>
        <strain evidence="2 3">NBRC 13918</strain>
    </source>
</reference>
<evidence type="ECO:0000313" key="2">
    <source>
        <dbReference type="EMBL" id="GIH74695.1"/>
    </source>
</evidence>
<keyword evidence="3" id="KW-1185">Reference proteome</keyword>
<dbReference type="GO" id="GO:0003677">
    <property type="term" value="F:DNA binding"/>
    <property type="evidence" value="ECO:0007669"/>
    <property type="project" value="InterPro"/>
</dbReference>
<sequence>MAETNVTLRRRQLAGKLRELRKNTGLTVEQVAQELLCSPPKISRIETAQRPASQRDVRDLCRIYGITDQKLIDHLMTLAREIRQPGLKQEYGDLGDDALYTYMELEEVSQSITEFQTAYIPGLLQTEDYARALIRGLLPLIPEDVLNRRVTARMGRKHILTKENPPRYWTFIDEAALFRAVGGPKIMRAQLQTVLETANLPHVTVQVIPFNVGPYMGAGNPFVLLEVDDQQVSTIVHLELLTVAEYLEKERDLKQYREAIDHIRAAALNPQSSLEKIMEANQSYTL</sequence>
<dbReference type="SMART" id="SM00530">
    <property type="entry name" value="HTH_XRE"/>
    <property type="match status" value="1"/>
</dbReference>
<feature type="domain" description="HTH cro/C1-type" evidence="1">
    <location>
        <begin position="17"/>
        <end position="71"/>
    </location>
</feature>
<dbReference type="CDD" id="cd00093">
    <property type="entry name" value="HTH_XRE"/>
    <property type="match status" value="1"/>
</dbReference>
<dbReference type="EMBL" id="BOOH01000011">
    <property type="protein sequence ID" value="GIH74695.1"/>
    <property type="molecule type" value="Genomic_DNA"/>
</dbReference>
<name>A0A8J3RH92_9ACTN</name>
<evidence type="ECO:0000259" key="1">
    <source>
        <dbReference type="PROSITE" id="PS50943"/>
    </source>
</evidence>
<organism evidence="2 3">
    <name type="scientific">Planobispora longispora</name>
    <dbReference type="NCBI Taxonomy" id="28887"/>
    <lineage>
        <taxon>Bacteria</taxon>
        <taxon>Bacillati</taxon>
        <taxon>Actinomycetota</taxon>
        <taxon>Actinomycetes</taxon>
        <taxon>Streptosporangiales</taxon>
        <taxon>Streptosporangiaceae</taxon>
        <taxon>Planobispora</taxon>
    </lineage>
</organism>
<dbReference type="Pfam" id="PF19054">
    <property type="entry name" value="DUF5753"/>
    <property type="match status" value="1"/>
</dbReference>
<dbReference type="Proteomes" id="UP000616724">
    <property type="component" value="Unassembled WGS sequence"/>
</dbReference>
<proteinExistence type="predicted"/>
<dbReference type="InterPro" id="IPR043917">
    <property type="entry name" value="DUF5753"/>
</dbReference>
<gene>
    <name evidence="2" type="ORF">Plo01_11240</name>
</gene>
<dbReference type="InterPro" id="IPR010982">
    <property type="entry name" value="Lambda_DNA-bd_dom_sf"/>
</dbReference>
<protein>
    <submittedName>
        <fullName evidence="2">Transcriptional regulator</fullName>
    </submittedName>
</protein>
<dbReference type="SUPFAM" id="SSF47413">
    <property type="entry name" value="lambda repressor-like DNA-binding domains"/>
    <property type="match status" value="1"/>
</dbReference>
<evidence type="ECO:0000313" key="3">
    <source>
        <dbReference type="Proteomes" id="UP000616724"/>
    </source>
</evidence>
<comment type="caution">
    <text evidence="2">The sequence shown here is derived from an EMBL/GenBank/DDBJ whole genome shotgun (WGS) entry which is preliminary data.</text>
</comment>
<accession>A0A8J3RH92</accession>
<dbReference type="Pfam" id="PF13560">
    <property type="entry name" value="HTH_31"/>
    <property type="match status" value="1"/>
</dbReference>
<dbReference type="Gene3D" id="1.10.260.40">
    <property type="entry name" value="lambda repressor-like DNA-binding domains"/>
    <property type="match status" value="1"/>
</dbReference>